<comment type="caution">
    <text evidence="1">The sequence shown here is derived from an EMBL/GenBank/DDBJ whole genome shotgun (WGS) entry which is preliminary data.</text>
</comment>
<dbReference type="AlphaFoldDB" id="A0AA90VJC5"/>
<dbReference type="Proteomes" id="UP000405805">
    <property type="component" value="Unassembled WGS sequence"/>
</dbReference>
<dbReference type="RefSeq" id="WP_142990636.1">
    <property type="nucleotide sequence ID" value="NZ_DAWCZU010000007.1"/>
</dbReference>
<reference evidence="2" key="1">
    <citation type="submission" date="2019-09" db="EMBL/GenBank/DDBJ databases">
        <title>Distinct polysaccharide growth profiles of human intestinal Prevotella copri isolates.</title>
        <authorList>
            <person name="Fehlner-Peach H."/>
            <person name="Magnabosco C."/>
            <person name="Raghavan V."/>
            <person name="Scher J.U."/>
            <person name="Tett A."/>
            <person name="Cox L.M."/>
            <person name="Gottsegen C."/>
            <person name="Watters A."/>
            <person name="Wiltshire- Gordon J.D."/>
            <person name="Segata N."/>
            <person name="Bonneau R."/>
            <person name="Littman D.R."/>
        </authorList>
    </citation>
    <scope>NUCLEOTIDE SEQUENCE [LARGE SCALE GENOMIC DNA]</scope>
    <source>
        <strain evidence="2">iA624</strain>
    </source>
</reference>
<gene>
    <name evidence="1" type="ORF">F7D57_16130</name>
</gene>
<accession>A0AA90VJC5</accession>
<evidence type="ECO:0000313" key="2">
    <source>
        <dbReference type="Proteomes" id="UP000405805"/>
    </source>
</evidence>
<sequence length="63" mass="7111">MIDGLSYPSFSICAAKLRKTFEIALVQIGSFSKTDEENEKRMIESGKKCVSLLQKKKGIENDR</sequence>
<proteinExistence type="predicted"/>
<evidence type="ECO:0000313" key="1">
    <source>
        <dbReference type="EMBL" id="MQO11187.1"/>
    </source>
</evidence>
<dbReference type="EMBL" id="VZBP01000209">
    <property type="protein sequence ID" value="MQO11187.1"/>
    <property type="molecule type" value="Genomic_DNA"/>
</dbReference>
<name>A0AA90VJC5_9BACT</name>
<protein>
    <submittedName>
        <fullName evidence="1">Uncharacterized protein</fullName>
    </submittedName>
</protein>
<organism evidence="1 2">
    <name type="scientific">Segatella copri</name>
    <dbReference type="NCBI Taxonomy" id="165179"/>
    <lineage>
        <taxon>Bacteria</taxon>
        <taxon>Pseudomonadati</taxon>
        <taxon>Bacteroidota</taxon>
        <taxon>Bacteroidia</taxon>
        <taxon>Bacteroidales</taxon>
        <taxon>Prevotellaceae</taxon>
        <taxon>Segatella</taxon>
    </lineage>
</organism>